<keyword evidence="2" id="KW-1185">Reference proteome</keyword>
<dbReference type="Proteomes" id="UP000598146">
    <property type="component" value="Unassembled WGS sequence"/>
</dbReference>
<evidence type="ECO:0000313" key="1">
    <source>
        <dbReference type="EMBL" id="MBG0568178.1"/>
    </source>
</evidence>
<dbReference type="RefSeq" id="WP_196419955.1">
    <property type="nucleotide sequence ID" value="NZ_JADQTO010000035.1"/>
</dbReference>
<name>A0A931CIX5_9ACTN</name>
<proteinExistence type="predicted"/>
<comment type="caution">
    <text evidence="1">The sequence shown here is derived from an EMBL/GenBank/DDBJ whole genome shotgun (WGS) entry which is preliminary data.</text>
</comment>
<organism evidence="1 2">
    <name type="scientific">Actinoplanes aureus</name>
    <dbReference type="NCBI Taxonomy" id="2792083"/>
    <lineage>
        <taxon>Bacteria</taxon>
        <taxon>Bacillati</taxon>
        <taxon>Actinomycetota</taxon>
        <taxon>Actinomycetes</taxon>
        <taxon>Micromonosporales</taxon>
        <taxon>Micromonosporaceae</taxon>
        <taxon>Actinoplanes</taxon>
    </lineage>
</organism>
<protein>
    <submittedName>
        <fullName evidence="1">Uncharacterized protein</fullName>
    </submittedName>
</protein>
<dbReference type="AlphaFoldDB" id="A0A931CIX5"/>
<dbReference type="EMBL" id="JADQTO010000035">
    <property type="protein sequence ID" value="MBG0568178.1"/>
    <property type="molecule type" value="Genomic_DNA"/>
</dbReference>
<evidence type="ECO:0000313" key="2">
    <source>
        <dbReference type="Proteomes" id="UP000598146"/>
    </source>
</evidence>
<sequence>MEAIPIDPAVHRTLTAQADAQMLKPWALAFKYIRDGVEATATRTTEPGDGPSA</sequence>
<reference evidence="1" key="1">
    <citation type="submission" date="2020-11" db="EMBL/GenBank/DDBJ databases">
        <title>Isolation and identification of active actinomycetes.</title>
        <authorList>
            <person name="Sun X."/>
        </authorList>
    </citation>
    <scope>NUCLEOTIDE SEQUENCE</scope>
    <source>
        <strain evidence="1">NEAU-A11</strain>
    </source>
</reference>
<accession>A0A931CIX5</accession>
<gene>
    <name evidence="1" type="ORF">I4J89_42790</name>
</gene>